<comment type="caution">
    <text evidence="1">The sequence shown here is derived from an EMBL/GenBank/DDBJ whole genome shotgun (WGS) entry which is preliminary data.</text>
</comment>
<sequence>MRKSQDFVYVCSMHCLGSEAVDRITAALALAHRYATAGTWQGWWEESMRMWLKSPWITPLLLLSAQIT</sequence>
<name>A0AAW0L7V3_QUESU</name>
<protein>
    <submittedName>
        <fullName evidence="1">Uncharacterized protein</fullName>
    </submittedName>
</protein>
<dbReference type="Proteomes" id="UP000237347">
    <property type="component" value="Unassembled WGS sequence"/>
</dbReference>
<dbReference type="AlphaFoldDB" id="A0AAW0L7V3"/>
<keyword evidence="2" id="KW-1185">Reference proteome</keyword>
<gene>
    <name evidence="1" type="ORF">CFP56_007978</name>
</gene>
<reference evidence="1 2" key="1">
    <citation type="journal article" date="2018" name="Sci. Data">
        <title>The draft genome sequence of cork oak.</title>
        <authorList>
            <person name="Ramos A.M."/>
            <person name="Usie A."/>
            <person name="Barbosa P."/>
            <person name="Barros P.M."/>
            <person name="Capote T."/>
            <person name="Chaves I."/>
            <person name="Simoes F."/>
            <person name="Abreu I."/>
            <person name="Carrasquinho I."/>
            <person name="Faro C."/>
            <person name="Guimaraes J.B."/>
            <person name="Mendonca D."/>
            <person name="Nobrega F."/>
            <person name="Rodrigues L."/>
            <person name="Saibo N.J.M."/>
            <person name="Varela M.C."/>
            <person name="Egas C."/>
            <person name="Matos J."/>
            <person name="Miguel C.M."/>
            <person name="Oliveira M.M."/>
            <person name="Ricardo C.P."/>
            <person name="Goncalves S."/>
        </authorList>
    </citation>
    <scope>NUCLEOTIDE SEQUENCE [LARGE SCALE GENOMIC DNA]</scope>
    <source>
        <strain evidence="2">cv. HL8</strain>
    </source>
</reference>
<organism evidence="1 2">
    <name type="scientific">Quercus suber</name>
    <name type="common">Cork oak</name>
    <dbReference type="NCBI Taxonomy" id="58331"/>
    <lineage>
        <taxon>Eukaryota</taxon>
        <taxon>Viridiplantae</taxon>
        <taxon>Streptophyta</taxon>
        <taxon>Embryophyta</taxon>
        <taxon>Tracheophyta</taxon>
        <taxon>Spermatophyta</taxon>
        <taxon>Magnoliopsida</taxon>
        <taxon>eudicotyledons</taxon>
        <taxon>Gunneridae</taxon>
        <taxon>Pentapetalae</taxon>
        <taxon>rosids</taxon>
        <taxon>fabids</taxon>
        <taxon>Fagales</taxon>
        <taxon>Fagaceae</taxon>
        <taxon>Quercus</taxon>
    </lineage>
</organism>
<evidence type="ECO:0000313" key="1">
    <source>
        <dbReference type="EMBL" id="KAK7846441.1"/>
    </source>
</evidence>
<proteinExistence type="predicted"/>
<dbReference type="EMBL" id="PKMF04000155">
    <property type="protein sequence ID" value="KAK7846441.1"/>
    <property type="molecule type" value="Genomic_DNA"/>
</dbReference>
<evidence type="ECO:0000313" key="2">
    <source>
        <dbReference type="Proteomes" id="UP000237347"/>
    </source>
</evidence>
<accession>A0AAW0L7V3</accession>